<dbReference type="Proteomes" id="UP000179145">
    <property type="component" value="Plasmid pKB14400_1"/>
</dbReference>
<dbReference type="Pfam" id="PF09369">
    <property type="entry name" value="MZB"/>
    <property type="match status" value="1"/>
</dbReference>
<keyword evidence="3" id="KW-0614">Plasmid</keyword>
<dbReference type="GO" id="GO:0043138">
    <property type="term" value="F:3'-5' DNA helicase activity"/>
    <property type="evidence" value="ECO:0007669"/>
    <property type="project" value="TreeGrafter"/>
</dbReference>
<dbReference type="InterPro" id="IPR014001">
    <property type="entry name" value="Helicase_ATP-bd"/>
</dbReference>
<sequence length="1709" mass="189220">MNVFDLDADLLSRYESFARSFTAIRAKDISTQVENIYRSGKFWPEPLIGVNPHFAPGRALLEMAEEGIVDPDLPKIFALGADRAPISLHRHQDQSLSKALQGRNYIVTTGTGSGKSLCFFVPIIDRILKARRAGETQRTRAIVIYPMNALANSQCEELEKFIKDCCISPHLKPTFERYTGQESDSERKRIAAAKPDILLTNFMMLELLMTRQDGLDQNVVANMEGLEFLVLDELHTYRGRQGADVAMLVRRVRERLGAKNMLCIGTSATMASGDDDAGRKSVARVGTTLFGSSVHEDDVITESLSRCTQGVPRLEALKAAIIQPEPSPADFEAFRRDPLAVWIEMNVGLDEEEARRRRKPQTLTSAAETLSKQTDLDAALCHKALASRLVAMSECRDARDQAFMAFKLHRFLSGAGHAHATLQPAGLRRVALAAEKYDREDRRARLYPVFFCRECGHEVHSVSINDEGTVVARPIDQAPCDGVDSEGWQHGFLVPDVDGALTFSGAPEDYPDDWLELTKSEDPRLKSSHRGKHEGRMMLLGADGRGDIDGVRAWFFPGKFRFCPHCRNQPPPQARDINKLAGLSAEGRSSATTMITGAILDWMERSQVPAETARRKLLGFTDNRQDAALQSGHFNDFIFVTLLRGAMLRAVRTAGHEGLGHEQFGDALRRALGFDPEDKARRSAWMLDANPKGFSALEEAKATINRVLAHRLWNDLRRGWRFTNPNLDQLDLIRVDYPGVAMLAEDDESCSGKDQESLTHVQRRGFALLAAIPAETRRMMFYEVFDAMRQGLAVAVDALDQTELLQVSEKSRSVLKDPWAISAEEQYKDLNFLTTLVIGLRASKYDRVVRVSARSGLARRLVQLAGVEIPLADREPLLEAMLAAAAKHQMVRQFSVGQLAGWRLAPGAVRLKPGAGKPDKGKGNTFFTGLYADVSARLGTPGDLPMAFEAREHTAQVDALLRELRECRFRFGVNDKARMAEMAGEARVINEKRDFLPLLYCSPTMELGVDISQLNVVYLRNAPPTPANYAQRAGRAGRSGQAALVVTYCAAQSPHDQYYFERRIDLVAGIVKAPAIDLVNADLLSAHVHAEWLAAAKESLGKSIPDNLDMEAERLPVKATTLGAFAAATADTASEVRAARIVASALPPAGAPQIGDPVAFVADLWGKSVAAFDTAFRRWRELYRSACQDRDEAHRVSQRTGLSAPERREARARYIGADKQVELLASGVSSQSSDFYVYRYLATEGFLPGYNFPRLPLYAFVDADKTSTVLQRPRFLAIAEFGPNSLVYHEGKAYRCNRAKLPAGSRNEDNTLVTRTMKCCQSCGAAHESETQERCVVCDDSLTDEGRLAKLYRIENVDAVPGARITVNDEDRQRRGFDLRTIFEWDPRRQEDLLLKSDESPLAVLCYGPQTKLSRVNLGLRRRKEKAHTGFDIDTLTGRWLKDAETDDDGGEDDPKVGRRQSIVPVVEDTKNALLIRFDRRLGLSTAQMATLQHALIRAIEAEHVLETGELLGEPLPTQEDRKAILLYEAAEGGAGVLKRLMDGPERWQRIAEVALDLMHLKRAADGHLHDGEDACVAGCYRCLLSYYNQPDHEMIDREDKVVRDVIERMARCARDRPADVPAGSGEPGDDPWRVALAGWQAPAPKTEAIAGVTWPLCWPDHMVMAVAGTAPHELVARCAAIGRELIQLPELPGETMPPALAAALGVPA</sequence>
<keyword evidence="1" id="KW-0547">Nucleotide-binding</keyword>
<dbReference type="PROSITE" id="PS51194">
    <property type="entry name" value="HELICASE_CTER"/>
    <property type="match status" value="1"/>
</dbReference>
<dbReference type="OrthoDB" id="9815222at2"/>
<dbReference type="GO" id="GO:0036297">
    <property type="term" value="P:interstrand cross-link repair"/>
    <property type="evidence" value="ECO:0007669"/>
    <property type="project" value="TreeGrafter"/>
</dbReference>
<protein>
    <submittedName>
        <fullName evidence="3">DEAD/DEAH box helicase</fullName>
    </submittedName>
</protein>
<keyword evidence="3" id="KW-0347">Helicase</keyword>
<dbReference type="GO" id="GO:0006289">
    <property type="term" value="P:nucleotide-excision repair"/>
    <property type="evidence" value="ECO:0007669"/>
    <property type="project" value="TreeGrafter"/>
</dbReference>
<dbReference type="PROSITE" id="PS51192">
    <property type="entry name" value="HELICASE_ATP_BIND_1"/>
    <property type="match status" value="1"/>
</dbReference>
<geneLocation type="plasmid" evidence="4">
    <name>pkb14400_1</name>
</geneLocation>
<dbReference type="SMART" id="SM00487">
    <property type="entry name" value="DEXDc"/>
    <property type="match status" value="1"/>
</dbReference>
<keyword evidence="4" id="KW-1185">Reference proteome</keyword>
<dbReference type="EMBL" id="CP014675">
    <property type="protein sequence ID" value="AOX18520.1"/>
    <property type="molecule type" value="Genomic_DNA"/>
</dbReference>
<dbReference type="Pfam" id="PF00270">
    <property type="entry name" value="DEAD"/>
    <property type="match status" value="1"/>
</dbReference>
<dbReference type="PANTHER" id="PTHR47957">
    <property type="entry name" value="ATP-DEPENDENT HELICASE HRQ1"/>
    <property type="match status" value="1"/>
</dbReference>
<evidence type="ECO:0000256" key="1">
    <source>
        <dbReference type="ARBA" id="ARBA00022741"/>
    </source>
</evidence>
<dbReference type="InterPro" id="IPR011545">
    <property type="entry name" value="DEAD/DEAH_box_helicase_dom"/>
</dbReference>
<keyword evidence="3" id="KW-0378">Hydrolase</keyword>
<dbReference type="InterPro" id="IPR018973">
    <property type="entry name" value="MZB"/>
</dbReference>
<dbReference type="SUPFAM" id="SSF52540">
    <property type="entry name" value="P-loop containing nucleoside triphosphate hydrolases"/>
    <property type="match status" value="2"/>
</dbReference>
<dbReference type="Gene3D" id="3.40.50.300">
    <property type="entry name" value="P-loop containing nucleotide triphosphate hydrolases"/>
    <property type="match status" value="2"/>
</dbReference>
<dbReference type="Pfam" id="PF00271">
    <property type="entry name" value="Helicase_C"/>
    <property type="match status" value="1"/>
</dbReference>
<dbReference type="GO" id="GO:0003676">
    <property type="term" value="F:nucleic acid binding"/>
    <property type="evidence" value="ECO:0007669"/>
    <property type="project" value="InterPro"/>
</dbReference>
<evidence type="ECO:0000313" key="4">
    <source>
        <dbReference type="Proteomes" id="UP000179145"/>
    </source>
</evidence>
<dbReference type="KEGG" id="kba:A0U89_14605"/>
<name>A0A1D8UY09_9PROT</name>
<dbReference type="InterPro" id="IPR027417">
    <property type="entry name" value="P-loop_NTPase"/>
</dbReference>
<dbReference type="RefSeq" id="WP_070403991.1">
    <property type="nucleotide sequence ID" value="NZ_BJVW01000033.1"/>
</dbReference>
<dbReference type="GO" id="GO:0005524">
    <property type="term" value="F:ATP binding"/>
    <property type="evidence" value="ECO:0007669"/>
    <property type="project" value="UniProtKB-KW"/>
</dbReference>
<evidence type="ECO:0000313" key="3">
    <source>
        <dbReference type="EMBL" id="AOX18520.1"/>
    </source>
</evidence>
<dbReference type="CDD" id="cd17923">
    <property type="entry name" value="DEXHc_Hrq1-like"/>
    <property type="match status" value="1"/>
</dbReference>
<dbReference type="SMART" id="SM00490">
    <property type="entry name" value="HELICc"/>
    <property type="match status" value="1"/>
</dbReference>
<organism evidence="3 4">
    <name type="scientific">Kozakia baliensis</name>
    <dbReference type="NCBI Taxonomy" id="153496"/>
    <lineage>
        <taxon>Bacteria</taxon>
        <taxon>Pseudomonadati</taxon>
        <taxon>Pseudomonadota</taxon>
        <taxon>Alphaproteobacteria</taxon>
        <taxon>Acetobacterales</taxon>
        <taxon>Acetobacteraceae</taxon>
        <taxon>Kozakia</taxon>
    </lineage>
</organism>
<proteinExistence type="predicted"/>
<reference evidence="3 4" key="1">
    <citation type="journal article" date="2016" name="Microb. Cell Fact.">
        <title>Dissection of exopolysaccharide biosynthesis in Kozakia baliensis.</title>
        <authorList>
            <person name="Brandt J.U."/>
            <person name="Jakob F."/>
            <person name="Behr J."/>
            <person name="Geissler A.J."/>
            <person name="Vogel R.F."/>
        </authorList>
    </citation>
    <scope>NUCLEOTIDE SEQUENCE [LARGE SCALE GENOMIC DNA]</scope>
    <source>
        <strain evidence="3 4">DSM 14400</strain>
        <plasmid evidence="4">Plasmid pkb14400_1</plasmid>
    </source>
</reference>
<dbReference type="InterPro" id="IPR001650">
    <property type="entry name" value="Helicase_C-like"/>
</dbReference>
<dbReference type="PANTHER" id="PTHR47957:SF3">
    <property type="entry name" value="ATP-DEPENDENT HELICASE HRQ1"/>
    <property type="match status" value="1"/>
</dbReference>
<accession>A0A1D8UY09</accession>
<keyword evidence="2" id="KW-0067">ATP-binding</keyword>
<gene>
    <name evidence="3" type="ORF">A0U89_14605</name>
</gene>
<evidence type="ECO:0000256" key="2">
    <source>
        <dbReference type="ARBA" id="ARBA00022840"/>
    </source>
</evidence>